<gene>
    <name evidence="2" type="ORF">EFD62_13550</name>
</gene>
<accession>A0A4Q0I3A4</accession>
<dbReference type="OrthoDB" id="1698854at2"/>
<feature type="transmembrane region" description="Helical" evidence="1">
    <location>
        <begin position="42"/>
        <end position="63"/>
    </location>
</feature>
<sequence length="94" mass="10873">MGETNMFIFLLLMTINIVGFILSGVDKYKAARSLWRIQEKTFFWLVLMGGAPGVYLGLLFFRHKTRHRSFMIGIPLIFAFQILGIILVYILSRT</sequence>
<feature type="transmembrane region" description="Helical" evidence="1">
    <location>
        <begin position="6"/>
        <end position="22"/>
    </location>
</feature>
<comment type="caution">
    <text evidence="2">The sequence shown here is derived from an EMBL/GenBank/DDBJ whole genome shotgun (WGS) entry which is preliminary data.</text>
</comment>
<dbReference type="Proteomes" id="UP000289166">
    <property type="component" value="Unassembled WGS sequence"/>
</dbReference>
<organism evidence="2 3">
    <name type="scientific">Acetivibrio mesophilus</name>
    <dbReference type="NCBI Taxonomy" id="2487273"/>
    <lineage>
        <taxon>Bacteria</taxon>
        <taxon>Bacillati</taxon>
        <taxon>Bacillota</taxon>
        <taxon>Clostridia</taxon>
        <taxon>Eubacteriales</taxon>
        <taxon>Oscillospiraceae</taxon>
        <taxon>Acetivibrio</taxon>
    </lineage>
</organism>
<keyword evidence="1" id="KW-0472">Membrane</keyword>
<dbReference type="Pfam" id="PF06961">
    <property type="entry name" value="DUF1294"/>
    <property type="match status" value="1"/>
</dbReference>
<keyword evidence="3" id="KW-1185">Reference proteome</keyword>
<name>A0A4Q0I3A4_9FIRM</name>
<keyword evidence="1" id="KW-1133">Transmembrane helix</keyword>
<reference evidence="3" key="1">
    <citation type="submission" date="2018-11" db="EMBL/GenBank/DDBJ databases">
        <title>Genome sequencing of a novel mesophilic and cellulolytic organism within the genus Hungateiclostridium.</title>
        <authorList>
            <person name="Rettenmaier R."/>
            <person name="Liebl W."/>
            <person name="Zverlov V."/>
        </authorList>
    </citation>
    <scope>NUCLEOTIDE SEQUENCE [LARGE SCALE GENOMIC DNA]</scope>
    <source>
        <strain evidence="3">N2K1</strain>
    </source>
</reference>
<evidence type="ECO:0000256" key="1">
    <source>
        <dbReference type="SAM" id="Phobius"/>
    </source>
</evidence>
<evidence type="ECO:0000313" key="2">
    <source>
        <dbReference type="EMBL" id="RXE58227.1"/>
    </source>
</evidence>
<proteinExistence type="predicted"/>
<dbReference type="InterPro" id="IPR010718">
    <property type="entry name" value="DUF1294"/>
</dbReference>
<dbReference type="AlphaFoldDB" id="A0A4Q0I3A4"/>
<evidence type="ECO:0000313" key="3">
    <source>
        <dbReference type="Proteomes" id="UP000289166"/>
    </source>
</evidence>
<protein>
    <submittedName>
        <fullName evidence="2">DUF1294 domain-containing protein</fullName>
    </submittedName>
</protein>
<feature type="transmembrane region" description="Helical" evidence="1">
    <location>
        <begin position="69"/>
        <end position="91"/>
    </location>
</feature>
<dbReference type="EMBL" id="RLII01000022">
    <property type="protein sequence ID" value="RXE58227.1"/>
    <property type="molecule type" value="Genomic_DNA"/>
</dbReference>
<keyword evidence="1" id="KW-0812">Transmembrane</keyword>